<dbReference type="Pfam" id="PF03466">
    <property type="entry name" value="LysR_substrate"/>
    <property type="match status" value="1"/>
</dbReference>
<keyword evidence="4" id="KW-0804">Transcription</keyword>
<evidence type="ECO:0000313" key="6">
    <source>
        <dbReference type="EMBL" id="MBR9971751.1"/>
    </source>
</evidence>
<dbReference type="PANTHER" id="PTHR30537:SF10">
    <property type="entry name" value="TRANSCRIPTIONAL REGULATOR-RELATED"/>
    <property type="match status" value="1"/>
</dbReference>
<accession>A0ABS5IBE4</accession>
<keyword evidence="7" id="KW-1185">Reference proteome</keyword>
<proteinExistence type="inferred from homology"/>
<dbReference type="PROSITE" id="PS50931">
    <property type="entry name" value="HTH_LYSR"/>
    <property type="match status" value="1"/>
</dbReference>
<dbReference type="SUPFAM" id="SSF46785">
    <property type="entry name" value="Winged helix' DNA-binding domain"/>
    <property type="match status" value="1"/>
</dbReference>
<evidence type="ECO:0000256" key="2">
    <source>
        <dbReference type="ARBA" id="ARBA00023015"/>
    </source>
</evidence>
<dbReference type="Gene3D" id="3.40.190.290">
    <property type="match status" value="1"/>
</dbReference>
<dbReference type="Proteomes" id="UP000680714">
    <property type="component" value="Unassembled WGS sequence"/>
</dbReference>
<comment type="caution">
    <text evidence="6">The sequence shown here is derived from an EMBL/GenBank/DDBJ whole genome shotgun (WGS) entry which is preliminary data.</text>
</comment>
<dbReference type="Pfam" id="PF00126">
    <property type="entry name" value="HTH_1"/>
    <property type="match status" value="1"/>
</dbReference>
<dbReference type="EMBL" id="JAGTUF010000006">
    <property type="protein sequence ID" value="MBR9971751.1"/>
    <property type="molecule type" value="Genomic_DNA"/>
</dbReference>
<dbReference type="InterPro" id="IPR036390">
    <property type="entry name" value="WH_DNA-bd_sf"/>
</dbReference>
<dbReference type="RefSeq" id="WP_211547820.1">
    <property type="nucleotide sequence ID" value="NZ_JAGTUF010000006.1"/>
</dbReference>
<keyword evidence="3" id="KW-0238">DNA-binding</keyword>
<dbReference type="InterPro" id="IPR036388">
    <property type="entry name" value="WH-like_DNA-bd_sf"/>
</dbReference>
<evidence type="ECO:0000259" key="5">
    <source>
        <dbReference type="PROSITE" id="PS50931"/>
    </source>
</evidence>
<dbReference type="SUPFAM" id="SSF53850">
    <property type="entry name" value="Periplasmic binding protein-like II"/>
    <property type="match status" value="1"/>
</dbReference>
<comment type="similarity">
    <text evidence="1">Belongs to the LysR transcriptional regulatory family.</text>
</comment>
<gene>
    <name evidence="6" type="ORF">KEC16_08485</name>
</gene>
<evidence type="ECO:0000313" key="7">
    <source>
        <dbReference type="Proteomes" id="UP000680714"/>
    </source>
</evidence>
<evidence type="ECO:0000256" key="3">
    <source>
        <dbReference type="ARBA" id="ARBA00023125"/>
    </source>
</evidence>
<dbReference type="InterPro" id="IPR058163">
    <property type="entry name" value="LysR-type_TF_proteobact-type"/>
</dbReference>
<organism evidence="6 7">
    <name type="scientific">Magnetospirillum sulfuroxidans</name>
    <dbReference type="NCBI Taxonomy" id="611300"/>
    <lineage>
        <taxon>Bacteria</taxon>
        <taxon>Pseudomonadati</taxon>
        <taxon>Pseudomonadota</taxon>
        <taxon>Alphaproteobacteria</taxon>
        <taxon>Rhodospirillales</taxon>
        <taxon>Rhodospirillaceae</taxon>
        <taxon>Magnetospirillum</taxon>
    </lineage>
</organism>
<protein>
    <submittedName>
        <fullName evidence="6">LysR family transcriptional regulator</fullName>
    </submittedName>
</protein>
<keyword evidence="2" id="KW-0805">Transcription regulation</keyword>
<sequence>MNRWDGIDEFVAVAETGSFSQAAKRLRVSSSQVSRQVAALEDRLHTPLFYRTTRSVALTETGRTLLGQCQSLIAGRDAALASVNVADEEPWGLLRMTCSVAYGEMFVMPLVTDFLQRHPGLRVEVDLTNATLDLVQGGYDLAVRLGRLSDSSLIATRLAPRVMYLCAAPDYLARHGRPTQLAALAEHQCLIGTSDTWILDDGGREWPFKPRGRWRCNSGSSVLHAALRGLGICQLPDYYVQEHLRAGRLESVLDAHRPPHTGVWAVYPERRHLSAKVRRMIALLKEGLAARPEYGGGSASLGRLDEGGDLGGVLDSGGAFDP</sequence>
<dbReference type="PANTHER" id="PTHR30537">
    <property type="entry name" value="HTH-TYPE TRANSCRIPTIONAL REGULATOR"/>
    <property type="match status" value="1"/>
</dbReference>
<feature type="domain" description="HTH lysR-type" evidence="5">
    <location>
        <begin position="10"/>
        <end position="59"/>
    </location>
</feature>
<name>A0ABS5IBE4_9PROT</name>
<evidence type="ECO:0000256" key="1">
    <source>
        <dbReference type="ARBA" id="ARBA00009437"/>
    </source>
</evidence>
<evidence type="ECO:0000256" key="4">
    <source>
        <dbReference type="ARBA" id="ARBA00023163"/>
    </source>
</evidence>
<dbReference type="InterPro" id="IPR005119">
    <property type="entry name" value="LysR_subst-bd"/>
</dbReference>
<dbReference type="Gene3D" id="1.10.10.10">
    <property type="entry name" value="Winged helix-like DNA-binding domain superfamily/Winged helix DNA-binding domain"/>
    <property type="match status" value="1"/>
</dbReference>
<reference evidence="6 7" key="1">
    <citation type="submission" date="2021-04" db="EMBL/GenBank/DDBJ databases">
        <title>Magnetospirillum sulfuroxidans sp. nov., a facultative chemolithoautotrophic sulfur-oxidizing alphaproteobacterium isolated from freshwater sediment and proposals for Paramagetospirillum gen. nov., and Magnetospirillaceae fam. nov.</title>
        <authorList>
            <person name="Koziaeva V."/>
            <person name="Geelhoed J.S."/>
            <person name="Sorokin D.Y."/>
            <person name="Grouzdev D.S."/>
        </authorList>
    </citation>
    <scope>NUCLEOTIDE SEQUENCE [LARGE SCALE GENOMIC DNA]</scope>
    <source>
        <strain evidence="6 7">J10</strain>
    </source>
</reference>
<dbReference type="InterPro" id="IPR000847">
    <property type="entry name" value="LysR_HTH_N"/>
</dbReference>